<dbReference type="AlphaFoldDB" id="A0A166JRB0"/>
<organism evidence="1 2">
    <name type="scientific">Athelia psychrophila</name>
    <dbReference type="NCBI Taxonomy" id="1759441"/>
    <lineage>
        <taxon>Eukaryota</taxon>
        <taxon>Fungi</taxon>
        <taxon>Dikarya</taxon>
        <taxon>Basidiomycota</taxon>
        <taxon>Agaricomycotina</taxon>
        <taxon>Agaricomycetes</taxon>
        <taxon>Agaricomycetidae</taxon>
        <taxon>Atheliales</taxon>
        <taxon>Atheliaceae</taxon>
        <taxon>Athelia</taxon>
    </lineage>
</organism>
<evidence type="ECO:0000313" key="2">
    <source>
        <dbReference type="Proteomes" id="UP000076532"/>
    </source>
</evidence>
<reference evidence="1 2" key="1">
    <citation type="journal article" date="2016" name="Mol. Biol. Evol.">
        <title>Comparative Genomics of Early-Diverging Mushroom-Forming Fungi Provides Insights into the Origins of Lignocellulose Decay Capabilities.</title>
        <authorList>
            <person name="Nagy L.G."/>
            <person name="Riley R."/>
            <person name="Tritt A."/>
            <person name="Adam C."/>
            <person name="Daum C."/>
            <person name="Floudas D."/>
            <person name="Sun H."/>
            <person name="Yadav J.S."/>
            <person name="Pangilinan J."/>
            <person name="Larsson K.H."/>
            <person name="Matsuura K."/>
            <person name="Barry K."/>
            <person name="Labutti K."/>
            <person name="Kuo R."/>
            <person name="Ohm R.A."/>
            <person name="Bhattacharya S.S."/>
            <person name="Shirouzu T."/>
            <person name="Yoshinaga Y."/>
            <person name="Martin F.M."/>
            <person name="Grigoriev I.V."/>
            <person name="Hibbett D.S."/>
        </authorList>
    </citation>
    <scope>NUCLEOTIDE SEQUENCE [LARGE SCALE GENOMIC DNA]</scope>
    <source>
        <strain evidence="1 2">CBS 109695</strain>
    </source>
</reference>
<keyword evidence="2" id="KW-1185">Reference proteome</keyword>
<gene>
    <name evidence="1" type="ORF">FIBSPDRAFT_1044303</name>
</gene>
<evidence type="ECO:0000313" key="1">
    <source>
        <dbReference type="EMBL" id="KZP21127.1"/>
    </source>
</evidence>
<proteinExistence type="predicted"/>
<dbReference type="Proteomes" id="UP000076532">
    <property type="component" value="Unassembled WGS sequence"/>
</dbReference>
<accession>A0A166JRB0</accession>
<protein>
    <submittedName>
        <fullName evidence="1">Uncharacterized protein</fullName>
    </submittedName>
</protein>
<name>A0A166JRB0_9AGAM</name>
<sequence>MEDIKKPAIQNRLSELVAASGSSSRLACLAAVFIITLDLSFFIWNENPSKECLSQALSVYKEATTNHQAVMKAVTEACRLKEGDSILTREKAFRVRMTEIVLAHRLSESYRAGTGRG</sequence>
<dbReference type="EMBL" id="KV417549">
    <property type="protein sequence ID" value="KZP21127.1"/>
    <property type="molecule type" value="Genomic_DNA"/>
</dbReference>